<dbReference type="OrthoDB" id="27842at2759"/>
<evidence type="ECO:0000313" key="4">
    <source>
        <dbReference type="Proteomes" id="UP000593567"/>
    </source>
</evidence>
<dbReference type="EMBL" id="VXIV02001577">
    <property type="protein sequence ID" value="KAF6031696.1"/>
    <property type="molecule type" value="Genomic_DNA"/>
</dbReference>
<dbReference type="Pfam" id="PF12937">
    <property type="entry name" value="F-box-like"/>
    <property type="match status" value="1"/>
</dbReference>
<accession>A0A7J7K276</accession>
<comment type="caution">
    <text evidence="3">The sequence shown here is derived from an EMBL/GenBank/DDBJ whole genome shotgun (WGS) entry which is preliminary data.</text>
</comment>
<dbReference type="InterPro" id="IPR036047">
    <property type="entry name" value="F-box-like_dom_sf"/>
</dbReference>
<feature type="domain" description="F-box" evidence="2">
    <location>
        <begin position="37"/>
        <end position="83"/>
    </location>
</feature>
<dbReference type="SUPFAM" id="SSF81383">
    <property type="entry name" value="F-box domain"/>
    <property type="match status" value="1"/>
</dbReference>
<dbReference type="AlphaFoldDB" id="A0A7J7K276"/>
<dbReference type="InterPro" id="IPR006553">
    <property type="entry name" value="Leu-rich_rpt_Cys-con_subtyp"/>
</dbReference>
<dbReference type="GO" id="GO:0019005">
    <property type="term" value="C:SCF ubiquitin ligase complex"/>
    <property type="evidence" value="ECO:0007669"/>
    <property type="project" value="TreeGrafter"/>
</dbReference>
<dbReference type="GO" id="GO:0031146">
    <property type="term" value="P:SCF-dependent proteasomal ubiquitin-dependent protein catabolic process"/>
    <property type="evidence" value="ECO:0007669"/>
    <property type="project" value="TreeGrafter"/>
</dbReference>
<dbReference type="PANTHER" id="PTHR13318:SF105">
    <property type="entry name" value="F-BOX_LRR-REPEAT PROTEIN 3"/>
    <property type="match status" value="1"/>
</dbReference>
<proteinExistence type="predicted"/>
<evidence type="ECO:0000256" key="1">
    <source>
        <dbReference type="ARBA" id="ARBA00022786"/>
    </source>
</evidence>
<dbReference type="InterPro" id="IPR001611">
    <property type="entry name" value="Leu-rich_rpt"/>
</dbReference>
<dbReference type="InterPro" id="IPR032675">
    <property type="entry name" value="LRR_dom_sf"/>
</dbReference>
<evidence type="ECO:0000313" key="3">
    <source>
        <dbReference type="EMBL" id="KAF6031696.1"/>
    </source>
</evidence>
<keyword evidence="1" id="KW-0833">Ubl conjugation pathway</keyword>
<dbReference type="SMART" id="SM00367">
    <property type="entry name" value="LRR_CC"/>
    <property type="match status" value="11"/>
</dbReference>
<organism evidence="3 4">
    <name type="scientific">Bugula neritina</name>
    <name type="common">Brown bryozoan</name>
    <name type="synonym">Sertularia neritina</name>
    <dbReference type="NCBI Taxonomy" id="10212"/>
    <lineage>
        <taxon>Eukaryota</taxon>
        <taxon>Metazoa</taxon>
        <taxon>Spiralia</taxon>
        <taxon>Lophotrochozoa</taxon>
        <taxon>Bryozoa</taxon>
        <taxon>Gymnolaemata</taxon>
        <taxon>Cheilostomatida</taxon>
        <taxon>Flustrina</taxon>
        <taxon>Buguloidea</taxon>
        <taxon>Bugulidae</taxon>
        <taxon>Bugula</taxon>
    </lineage>
</organism>
<reference evidence="3" key="1">
    <citation type="submission" date="2020-06" db="EMBL/GenBank/DDBJ databases">
        <title>Draft genome of Bugula neritina, a colonial animal packing powerful symbionts and potential medicines.</title>
        <authorList>
            <person name="Rayko M."/>
        </authorList>
    </citation>
    <scope>NUCLEOTIDE SEQUENCE [LARGE SCALE GENOMIC DNA]</scope>
    <source>
        <strain evidence="3">Kwan_BN1</strain>
    </source>
</reference>
<protein>
    <submittedName>
        <fullName evidence="3">LRRC29</fullName>
    </submittedName>
</protein>
<dbReference type="InterPro" id="IPR001810">
    <property type="entry name" value="F-box_dom"/>
</dbReference>
<dbReference type="InterPro" id="IPR057207">
    <property type="entry name" value="FBXL15_LRR"/>
</dbReference>
<dbReference type="PROSITE" id="PS50181">
    <property type="entry name" value="FBOX"/>
    <property type="match status" value="1"/>
</dbReference>
<dbReference type="PANTHER" id="PTHR13318">
    <property type="entry name" value="PARTNER OF PAIRED, ISOFORM B-RELATED"/>
    <property type="match status" value="1"/>
</dbReference>
<dbReference type="SUPFAM" id="SSF52047">
    <property type="entry name" value="RNI-like"/>
    <property type="match status" value="1"/>
</dbReference>
<dbReference type="Pfam" id="PF25372">
    <property type="entry name" value="DUF7885"/>
    <property type="match status" value="1"/>
</dbReference>
<dbReference type="SMART" id="SM00256">
    <property type="entry name" value="FBOX"/>
    <property type="match status" value="1"/>
</dbReference>
<keyword evidence="4" id="KW-1185">Reference proteome</keyword>
<name>A0A7J7K276_BUGNE</name>
<dbReference type="Proteomes" id="UP000593567">
    <property type="component" value="Unassembled WGS sequence"/>
</dbReference>
<dbReference type="Pfam" id="PF13516">
    <property type="entry name" value="LRR_6"/>
    <property type="match status" value="1"/>
</dbReference>
<sequence>MAYVVEGTSYMGRPPTYNEYLREVLPAVHEPTGTNGLIDIDFLPTEMIAHIMQYLTVSDRKDAALVCKKWYQASMAPQIQKNMVISVKSSVTKPRPFTALKNRQDFHLSLSDVDGSSNSVELLGVCDRSLSPKLLTLSLKGTRISPDTLVSILKKCSNLTSLDISCCNQLILAESLANIPNLRLKKISLVSCKDLTDAGVVTLCTSQPTIEELDISSNSQLTAISVKHVANKLKGIRSLNITKIKLQSSEAKILNEITSCSKLVLNACLLQLWVKSEADSAFSSWSSALQSLDMSYCSGLSNQVVVSMCQRLTNLQQLDLSSCYRIDDVSLREISKCLISLTKLSVAWCKHITDMGLIGVYHEGFAHTCAKECRCGREKDFAYFEYTPPVKDIAPRVVIPTVGDINAALQHFGAEGRFPLWRMNKLRSLDLSVCGKISDASVIDAIDFPELTELNLAMCSRLTDKSVIAIASHNGLLEKVNLSQCHQITDQSVAALLAGCRRIVHLNISGCPLITDLTIDCIIKHRIHLKSLDVSMCNISLEALERLEQLSPSLQTIHKRYTAAASTTQDAFLI</sequence>
<evidence type="ECO:0000259" key="2">
    <source>
        <dbReference type="PROSITE" id="PS50181"/>
    </source>
</evidence>
<gene>
    <name evidence="3" type="ORF">EB796_009990</name>
</gene>
<dbReference type="Gene3D" id="3.80.10.10">
    <property type="entry name" value="Ribonuclease Inhibitor"/>
    <property type="match status" value="3"/>
</dbReference>